<feature type="compositionally biased region" description="Basic and acidic residues" evidence="1">
    <location>
        <begin position="169"/>
        <end position="207"/>
    </location>
</feature>
<organism evidence="3 4">
    <name type="scientific">Symbiodinium microadriaticum</name>
    <name type="common">Dinoflagellate</name>
    <name type="synonym">Zooxanthella microadriatica</name>
    <dbReference type="NCBI Taxonomy" id="2951"/>
    <lineage>
        <taxon>Eukaryota</taxon>
        <taxon>Sar</taxon>
        <taxon>Alveolata</taxon>
        <taxon>Dinophyceae</taxon>
        <taxon>Suessiales</taxon>
        <taxon>Symbiodiniaceae</taxon>
        <taxon>Symbiodinium</taxon>
    </lineage>
</organism>
<dbReference type="EMBL" id="LSRX01000452">
    <property type="protein sequence ID" value="OLP96900.1"/>
    <property type="molecule type" value="Genomic_DNA"/>
</dbReference>
<evidence type="ECO:0000256" key="2">
    <source>
        <dbReference type="SAM" id="SignalP"/>
    </source>
</evidence>
<evidence type="ECO:0000256" key="1">
    <source>
        <dbReference type="SAM" id="MobiDB-lite"/>
    </source>
</evidence>
<comment type="caution">
    <text evidence="3">The sequence shown here is derived from an EMBL/GenBank/DDBJ whole genome shotgun (WGS) entry which is preliminary data.</text>
</comment>
<feature type="region of interest" description="Disordered" evidence="1">
    <location>
        <begin position="527"/>
        <end position="670"/>
    </location>
</feature>
<reference evidence="3 4" key="1">
    <citation type="submission" date="2016-02" db="EMBL/GenBank/DDBJ databases">
        <title>Genome analysis of coral dinoflagellate symbionts highlights evolutionary adaptations to a symbiotic lifestyle.</title>
        <authorList>
            <person name="Aranda M."/>
            <person name="Li Y."/>
            <person name="Liew Y.J."/>
            <person name="Baumgarten S."/>
            <person name="Simakov O."/>
            <person name="Wilson M."/>
            <person name="Piel J."/>
            <person name="Ashoor H."/>
            <person name="Bougouffa S."/>
            <person name="Bajic V.B."/>
            <person name="Ryu T."/>
            <person name="Ravasi T."/>
            <person name="Bayer T."/>
            <person name="Micklem G."/>
            <person name="Kim H."/>
            <person name="Bhak J."/>
            <person name="Lajeunesse T.C."/>
            <person name="Voolstra C.R."/>
        </authorList>
    </citation>
    <scope>NUCLEOTIDE SEQUENCE [LARGE SCALE GENOMIC DNA]</scope>
    <source>
        <strain evidence="3 4">CCMP2467</strain>
    </source>
</reference>
<feature type="compositionally biased region" description="Low complexity" evidence="1">
    <location>
        <begin position="564"/>
        <end position="588"/>
    </location>
</feature>
<gene>
    <name evidence="3" type="ORF">AK812_SmicGene20837</name>
</gene>
<feature type="chain" id="PRO_5013249101" evidence="2">
    <location>
        <begin position="24"/>
        <end position="696"/>
    </location>
</feature>
<name>A0A1Q9DP21_SYMMI</name>
<evidence type="ECO:0000313" key="3">
    <source>
        <dbReference type="EMBL" id="OLP96900.1"/>
    </source>
</evidence>
<feature type="region of interest" description="Disordered" evidence="1">
    <location>
        <begin position="169"/>
        <end position="208"/>
    </location>
</feature>
<feature type="signal peptide" evidence="2">
    <location>
        <begin position="1"/>
        <end position="23"/>
    </location>
</feature>
<protein>
    <submittedName>
        <fullName evidence="3">Reticulocyte-binding protein 2-like a</fullName>
    </submittedName>
</protein>
<evidence type="ECO:0000313" key="4">
    <source>
        <dbReference type="Proteomes" id="UP000186817"/>
    </source>
</evidence>
<sequence length="696" mass="77070">MSFCPRWHHSLCDLILAALLCKRLPLELDGEAYKMWSLWDGRGLGANLCRCLWHLCNFLGDASGTCATFLGVPAPCAVKVTAGDFAPATQPFDREKLEYCSHASLLSEATARQQVADGVAIAKQLEEKEQRVQELLQRLSMTETALREPSELMLSGDTVVADLHERLNSEEKRRRETEGLVADREGELKHLRQRLSGEEKERQDRDQQLQQFETSLRDVKREKSEVLTRLSAKESQIVELQRQLAEELAQRQEAQKQLVEKERAVKDMRELPLERLSAQQAVQEQVIEKEREVCSLQQQLADELSKRQAVQYQIIEKDRVICELQSQISEQSSTTAPQEGYNADGTILQPIEEDGTLSTEGYGSISVAASVAASTAQATPKKLPPWLNSHSVRQSVPISTPASATRNAAEVWLPQGMVSPSTSFQPGRVGVVSGPSYQSPGVNYRARALIEDIWHPGSTAQVKRQVMQGMTFGLTDDPWRDCEDIAREDMISFLADFARLRQYEDAGAWAHEALLRLDGLEELEWGDTRGGLPGVASSKKASETRVRQLRGWGCPDTDKTIELSRSSFQSESTMSSSGSRSTAPSDPSGYSIGSSHADSGPMSPPLWRNTERPLKGWGSPGKTRRLPKMPRGWEPVERGPLSPLTRPDRPEDPRDTMPIAGEVPESGGDGWISAVWTGIWSFAASDPSASSPSQVS</sequence>
<dbReference type="Proteomes" id="UP000186817">
    <property type="component" value="Unassembled WGS sequence"/>
</dbReference>
<feature type="compositionally biased region" description="Basic and acidic residues" evidence="1">
    <location>
        <begin position="646"/>
        <end position="655"/>
    </location>
</feature>
<accession>A0A1Q9DP21</accession>
<dbReference type="AlphaFoldDB" id="A0A1Q9DP21"/>
<proteinExistence type="predicted"/>
<keyword evidence="2" id="KW-0732">Signal</keyword>
<dbReference type="OrthoDB" id="422923at2759"/>
<keyword evidence="4" id="KW-1185">Reference proteome</keyword>